<dbReference type="EMBL" id="BAAAEN010000022">
    <property type="protein sequence ID" value="GAA0522735.1"/>
    <property type="molecule type" value="Genomic_DNA"/>
</dbReference>
<evidence type="ECO:0000313" key="5">
    <source>
        <dbReference type="Proteomes" id="UP001501706"/>
    </source>
</evidence>
<dbReference type="InterPro" id="IPR001789">
    <property type="entry name" value="Sig_transdc_resp-reg_receiver"/>
</dbReference>
<keyword evidence="1" id="KW-0597">Phosphoprotein</keyword>
<dbReference type="RefSeq" id="WP_176400782.1">
    <property type="nucleotide sequence ID" value="NZ_BAAAEN010000022.1"/>
</dbReference>
<accession>A0ABN1CNK0</accession>
<dbReference type="PROSITE" id="PS50110">
    <property type="entry name" value="RESPONSE_REGULATORY"/>
    <property type="match status" value="1"/>
</dbReference>
<evidence type="ECO:0000259" key="3">
    <source>
        <dbReference type="PROSITE" id="PS50930"/>
    </source>
</evidence>
<proteinExistence type="predicted"/>
<dbReference type="Gene3D" id="2.40.50.1020">
    <property type="entry name" value="LytTr DNA-binding domain"/>
    <property type="match status" value="1"/>
</dbReference>
<comment type="caution">
    <text evidence="4">The sequence shown here is derived from an EMBL/GenBank/DDBJ whole genome shotgun (WGS) entry which is preliminary data.</text>
</comment>
<sequence length="258" mass="27840">MAVTVSGTGSPGVLVVGRDAAFCRRLSAQLRTLARRLPLHLLPPAVGADQARRADPAPGVALLDLGLPDAQGYALARAWERSGPRLVLLLPSLDSLPQAEQLRASDLLVPPIRIDRLEQALRQALGTGPSPDALMAHGRDGTVAVPVEEVLYLRADGKYVSLRTRQGEFLTDRALADLSRAFPERFIQAHRNALVARSAIAGARLVTPELTGGDADPYWELLLHGVPDRIAVARRRWPLVRRCLPQGRAAQSLSPEAI</sequence>
<protein>
    <recommendedName>
        <fullName evidence="6">Two component transcriptional regulator, LytTR family</fullName>
    </recommendedName>
</protein>
<dbReference type="InterPro" id="IPR011006">
    <property type="entry name" value="CheY-like_superfamily"/>
</dbReference>
<dbReference type="Proteomes" id="UP001501706">
    <property type="component" value="Unassembled WGS sequence"/>
</dbReference>
<evidence type="ECO:0000313" key="4">
    <source>
        <dbReference type="EMBL" id="GAA0522735.1"/>
    </source>
</evidence>
<organism evidence="4 5">
    <name type="scientific">Pigmentiphaga daeguensis</name>
    <dbReference type="NCBI Taxonomy" id="414049"/>
    <lineage>
        <taxon>Bacteria</taxon>
        <taxon>Pseudomonadati</taxon>
        <taxon>Pseudomonadota</taxon>
        <taxon>Betaproteobacteria</taxon>
        <taxon>Burkholderiales</taxon>
        <taxon>Alcaligenaceae</taxon>
        <taxon>Pigmentiphaga</taxon>
    </lineage>
</organism>
<dbReference type="Pfam" id="PF04397">
    <property type="entry name" value="LytTR"/>
    <property type="match status" value="1"/>
</dbReference>
<feature type="modified residue" description="4-aspartylphosphate" evidence="1">
    <location>
        <position position="64"/>
    </location>
</feature>
<evidence type="ECO:0000259" key="2">
    <source>
        <dbReference type="PROSITE" id="PS50110"/>
    </source>
</evidence>
<dbReference type="SUPFAM" id="SSF52172">
    <property type="entry name" value="CheY-like"/>
    <property type="match status" value="1"/>
</dbReference>
<keyword evidence="5" id="KW-1185">Reference proteome</keyword>
<dbReference type="Gene3D" id="3.40.50.2300">
    <property type="match status" value="1"/>
</dbReference>
<reference evidence="4 5" key="1">
    <citation type="journal article" date="2019" name="Int. J. Syst. Evol. Microbiol.">
        <title>The Global Catalogue of Microorganisms (GCM) 10K type strain sequencing project: providing services to taxonomists for standard genome sequencing and annotation.</title>
        <authorList>
            <consortium name="The Broad Institute Genomics Platform"/>
            <consortium name="The Broad Institute Genome Sequencing Center for Infectious Disease"/>
            <person name="Wu L."/>
            <person name="Ma J."/>
        </authorList>
    </citation>
    <scope>NUCLEOTIDE SEQUENCE [LARGE SCALE GENOMIC DNA]</scope>
    <source>
        <strain evidence="4 5">JCM 14330</strain>
    </source>
</reference>
<evidence type="ECO:0000256" key="1">
    <source>
        <dbReference type="PROSITE-ProRule" id="PRU00169"/>
    </source>
</evidence>
<dbReference type="PROSITE" id="PS50930">
    <property type="entry name" value="HTH_LYTTR"/>
    <property type="match status" value="1"/>
</dbReference>
<gene>
    <name evidence="4" type="ORF">GCM10009097_45290</name>
</gene>
<feature type="domain" description="Response regulatory" evidence="2">
    <location>
        <begin position="12"/>
        <end position="125"/>
    </location>
</feature>
<evidence type="ECO:0008006" key="6">
    <source>
        <dbReference type="Google" id="ProtNLM"/>
    </source>
</evidence>
<dbReference type="SMART" id="SM00850">
    <property type="entry name" value="LytTR"/>
    <property type="match status" value="1"/>
</dbReference>
<dbReference type="InterPro" id="IPR007492">
    <property type="entry name" value="LytTR_DNA-bd_dom"/>
</dbReference>
<name>A0ABN1CNK0_9BURK</name>
<feature type="domain" description="HTH LytTR-type" evidence="3">
    <location>
        <begin position="145"/>
        <end position="204"/>
    </location>
</feature>